<keyword evidence="2" id="KW-1185">Reference proteome</keyword>
<dbReference type="EMBL" id="CASHTH010001874">
    <property type="protein sequence ID" value="CAI8021166.1"/>
    <property type="molecule type" value="Genomic_DNA"/>
</dbReference>
<protein>
    <recommendedName>
        <fullName evidence="3">Helix-turn-helix domain-containing protein</fullName>
    </recommendedName>
</protein>
<dbReference type="AlphaFoldDB" id="A0AA35S2T9"/>
<name>A0AA35S2T9_GEOBA</name>
<comment type="caution">
    <text evidence="1">The sequence shown here is derived from an EMBL/GenBank/DDBJ whole genome shotgun (WGS) entry which is preliminary data.</text>
</comment>
<accession>A0AA35S2T9</accession>
<sequence>MANSESVTIQEASYRLNLSQAEIRRYIREGRLQATRGGPRDRTWMVELPEEGWLDDDKARYSEMAQQMPLWWWPTEARTGLAHYIVDVGIEKRFPFSCAVWRVRTFGRLQT</sequence>
<reference evidence="1" key="1">
    <citation type="submission" date="2023-03" db="EMBL/GenBank/DDBJ databases">
        <authorList>
            <person name="Steffen K."/>
            <person name="Cardenas P."/>
        </authorList>
    </citation>
    <scope>NUCLEOTIDE SEQUENCE</scope>
</reference>
<evidence type="ECO:0008006" key="3">
    <source>
        <dbReference type="Google" id="ProtNLM"/>
    </source>
</evidence>
<evidence type="ECO:0000313" key="2">
    <source>
        <dbReference type="Proteomes" id="UP001174909"/>
    </source>
</evidence>
<organism evidence="1 2">
    <name type="scientific">Geodia barretti</name>
    <name type="common">Barrett's horny sponge</name>
    <dbReference type="NCBI Taxonomy" id="519541"/>
    <lineage>
        <taxon>Eukaryota</taxon>
        <taxon>Metazoa</taxon>
        <taxon>Porifera</taxon>
        <taxon>Demospongiae</taxon>
        <taxon>Heteroscleromorpha</taxon>
        <taxon>Tetractinellida</taxon>
        <taxon>Astrophorina</taxon>
        <taxon>Geodiidae</taxon>
        <taxon>Geodia</taxon>
    </lineage>
</organism>
<proteinExistence type="predicted"/>
<gene>
    <name evidence="1" type="ORF">GBAR_LOCUS12589</name>
</gene>
<dbReference type="Proteomes" id="UP001174909">
    <property type="component" value="Unassembled WGS sequence"/>
</dbReference>
<evidence type="ECO:0000313" key="1">
    <source>
        <dbReference type="EMBL" id="CAI8021166.1"/>
    </source>
</evidence>